<reference evidence="2 3" key="1">
    <citation type="journal article" date="2014" name="Genome Biol. Evol.">
        <title>The genome of the myxosporean Thelohanellus kitauei shows adaptations to nutrient acquisition within its fish host.</title>
        <authorList>
            <person name="Yang Y."/>
            <person name="Xiong J."/>
            <person name="Zhou Z."/>
            <person name="Huo F."/>
            <person name="Miao W."/>
            <person name="Ran C."/>
            <person name="Liu Y."/>
            <person name="Zhang J."/>
            <person name="Feng J."/>
            <person name="Wang M."/>
            <person name="Wang M."/>
            <person name="Wang L."/>
            <person name="Yao B."/>
        </authorList>
    </citation>
    <scope>NUCLEOTIDE SEQUENCE [LARGE SCALE GENOMIC DNA]</scope>
    <source>
        <strain evidence="2">Wuqing</strain>
    </source>
</reference>
<gene>
    <name evidence="2" type="ORF">RF11_11652</name>
</gene>
<organism evidence="2 3">
    <name type="scientific">Thelohanellus kitauei</name>
    <name type="common">Myxosporean</name>
    <dbReference type="NCBI Taxonomy" id="669202"/>
    <lineage>
        <taxon>Eukaryota</taxon>
        <taxon>Metazoa</taxon>
        <taxon>Cnidaria</taxon>
        <taxon>Myxozoa</taxon>
        <taxon>Myxosporea</taxon>
        <taxon>Bivalvulida</taxon>
        <taxon>Platysporina</taxon>
        <taxon>Myxobolidae</taxon>
        <taxon>Thelohanellus</taxon>
    </lineage>
</organism>
<accession>A0A0C2J261</accession>
<keyword evidence="1" id="KW-0812">Transmembrane</keyword>
<name>A0A0C2J261_THEKT</name>
<feature type="transmembrane region" description="Helical" evidence="1">
    <location>
        <begin position="116"/>
        <end position="134"/>
    </location>
</feature>
<proteinExistence type="predicted"/>
<dbReference type="AlphaFoldDB" id="A0A0C2J261"/>
<dbReference type="Proteomes" id="UP000031668">
    <property type="component" value="Unassembled WGS sequence"/>
</dbReference>
<evidence type="ECO:0000313" key="2">
    <source>
        <dbReference type="EMBL" id="KII63167.1"/>
    </source>
</evidence>
<keyword evidence="3" id="KW-1185">Reference proteome</keyword>
<sequence>MDSAIDQNISSSASRVGRSDEPKILFTIPLESLIESNELCHVICINSGIVEALSGGGRKVHEDSKNIKDYFKTIGIVPYDLHLVVLNCNDPILTPCIEEHKVTYLPSRRSYPRLKIGLILIICVLGLLLAGHGVKRLHSYLLSRLQKNPSSTGNLGNPFQLFSENSNDI</sequence>
<keyword evidence="1" id="KW-0472">Membrane</keyword>
<keyword evidence="1" id="KW-1133">Transmembrane helix</keyword>
<dbReference type="EMBL" id="JWZT01004769">
    <property type="protein sequence ID" value="KII63167.1"/>
    <property type="molecule type" value="Genomic_DNA"/>
</dbReference>
<evidence type="ECO:0000256" key="1">
    <source>
        <dbReference type="SAM" id="Phobius"/>
    </source>
</evidence>
<evidence type="ECO:0000313" key="3">
    <source>
        <dbReference type="Proteomes" id="UP000031668"/>
    </source>
</evidence>
<comment type="caution">
    <text evidence="2">The sequence shown here is derived from an EMBL/GenBank/DDBJ whole genome shotgun (WGS) entry which is preliminary data.</text>
</comment>
<protein>
    <submittedName>
        <fullName evidence="2">Uncharacterized protein</fullName>
    </submittedName>
</protein>